<dbReference type="InterPro" id="IPR036411">
    <property type="entry name" value="TorD-like_sf"/>
</dbReference>
<dbReference type="EMBL" id="RIZI01000168">
    <property type="protein sequence ID" value="RNF61619.1"/>
    <property type="molecule type" value="Genomic_DNA"/>
</dbReference>
<sequence>MDREQNAQDAVADVLLIFARLFDGPPPSAIAAVLVNDTLPRIRDLLGLEQLHPPLAQEMFAAEYEPLFLLPTSMAVTPYLSQYLDPGTEDDLPIKISTLSAATGIPWQKESFIAGRAYPVFPDHLNCVFMFLAYLVSVDRSAEIAGVNAGEWLAVLLNMVTVGMARLCDHLYTIKGLYPAYNEAALLAWQYAHALNVL</sequence>
<protein>
    <recommendedName>
        <fullName evidence="2">Molecular chaperone TorD</fullName>
    </recommendedName>
</protein>
<evidence type="ECO:0008006" key="2">
    <source>
        <dbReference type="Google" id="ProtNLM"/>
    </source>
</evidence>
<evidence type="ECO:0000313" key="1">
    <source>
        <dbReference type="EMBL" id="RNF61619.1"/>
    </source>
</evidence>
<gene>
    <name evidence="1" type="ORF">EC580_08295</name>
</gene>
<dbReference type="OrthoDB" id="10011284at2"/>
<name>A0A3M8QZA1_9PROT</name>
<dbReference type="RefSeq" id="WP_123103998.1">
    <property type="nucleotide sequence ID" value="NZ_CP127527.1"/>
</dbReference>
<dbReference type="Pfam" id="PF02613">
    <property type="entry name" value="Nitrate_red_del"/>
    <property type="match status" value="1"/>
</dbReference>
<dbReference type="SUPFAM" id="SSF89155">
    <property type="entry name" value="TorD-like"/>
    <property type="match status" value="1"/>
</dbReference>
<reference evidence="1" key="1">
    <citation type="submission" date="2018-10" db="EMBL/GenBank/DDBJ databases">
        <title>Acidithiobacillus sulfuriphilus sp. nov.: an extremely acidophilic sulfur-oxidizing chemolithotroph isolated from a neutral pH environment.</title>
        <authorList>
            <person name="Falagan C."/>
            <person name="Moya-Beltran A."/>
            <person name="Quatrini R."/>
            <person name="Johnson D.B."/>
        </authorList>
    </citation>
    <scope>NUCLEOTIDE SEQUENCE [LARGE SCALE GENOMIC DNA]</scope>
    <source>
        <strain evidence="1">CJ-2</strain>
    </source>
</reference>
<dbReference type="AlphaFoldDB" id="A0A3M8QZA1"/>
<dbReference type="InterPro" id="IPR020945">
    <property type="entry name" value="DMSO/NO3_reduct_chaperone"/>
</dbReference>
<dbReference type="Gene3D" id="1.10.3480.10">
    <property type="entry name" value="TorD-like"/>
    <property type="match status" value="1"/>
</dbReference>
<proteinExistence type="predicted"/>
<comment type="caution">
    <text evidence="1">The sequence shown here is derived from an EMBL/GenBank/DDBJ whole genome shotgun (WGS) entry which is preliminary data.</text>
</comment>
<organism evidence="1">
    <name type="scientific">Acidithiobacillus sulfuriphilus</name>
    <dbReference type="NCBI Taxonomy" id="1867749"/>
    <lineage>
        <taxon>Bacteria</taxon>
        <taxon>Pseudomonadati</taxon>
        <taxon>Pseudomonadota</taxon>
        <taxon>Acidithiobacillia</taxon>
        <taxon>Acidithiobacillales</taxon>
        <taxon>Acidithiobacillaceae</taxon>
        <taxon>Acidithiobacillus</taxon>
    </lineage>
</organism>
<accession>A0A3M8QZA1</accession>